<dbReference type="GO" id="GO:0016020">
    <property type="term" value="C:membrane"/>
    <property type="evidence" value="ECO:0007669"/>
    <property type="project" value="UniProtKB-SubCell"/>
</dbReference>
<evidence type="ECO:0000256" key="4">
    <source>
        <dbReference type="ARBA" id="ARBA00022989"/>
    </source>
</evidence>
<evidence type="ECO:0000256" key="2">
    <source>
        <dbReference type="ARBA" id="ARBA00007362"/>
    </source>
</evidence>
<dbReference type="EMBL" id="SGXM01000001">
    <property type="protein sequence ID" value="RZT42796.1"/>
    <property type="molecule type" value="Genomic_DNA"/>
</dbReference>
<proteinExistence type="inferred from homology"/>
<dbReference type="Pfam" id="PF00892">
    <property type="entry name" value="EamA"/>
    <property type="match status" value="2"/>
</dbReference>
<evidence type="ECO:0000256" key="5">
    <source>
        <dbReference type="ARBA" id="ARBA00023136"/>
    </source>
</evidence>
<feature type="transmembrane region" description="Helical" evidence="6">
    <location>
        <begin position="264"/>
        <end position="283"/>
    </location>
</feature>
<feature type="domain" description="EamA" evidence="7">
    <location>
        <begin position="234"/>
        <end position="369"/>
    </location>
</feature>
<evidence type="ECO:0000259" key="7">
    <source>
        <dbReference type="Pfam" id="PF00892"/>
    </source>
</evidence>
<feature type="transmembrane region" description="Helical" evidence="6">
    <location>
        <begin position="230"/>
        <end position="252"/>
    </location>
</feature>
<evidence type="ECO:0000313" key="9">
    <source>
        <dbReference type="Proteomes" id="UP000291078"/>
    </source>
</evidence>
<dbReference type="InterPro" id="IPR037185">
    <property type="entry name" value="EmrE-like"/>
</dbReference>
<evidence type="ECO:0000313" key="8">
    <source>
        <dbReference type="EMBL" id="RZT42796.1"/>
    </source>
</evidence>
<gene>
    <name evidence="8" type="ORF">EV147_1840</name>
</gene>
<dbReference type="InterPro" id="IPR000620">
    <property type="entry name" value="EamA_dom"/>
</dbReference>
<keyword evidence="9" id="KW-1185">Reference proteome</keyword>
<feature type="transmembrane region" description="Helical" evidence="6">
    <location>
        <begin position="151"/>
        <end position="174"/>
    </location>
</feature>
<sequence length="373" mass="39880">MDGIARAVARRQEVPGRAARGWALEVAHSAHRATSRAAGRRAFWHTIGGFVAAGPAATAPQPRFPVSASQKSLSPSLDLPAGHRVGLATAAIGAMLFSAKAIVAKLMYRYNVDAVMVITLRMVLAAPLFMAIGWWQARKLPALSWADRGRVVFLGFIGYYLSSFLDFLGLQYITAGLERLILFLTPSFVLLFTALVFRRHIHARQWISLLLAYAGIVLVFVHDLDVSGTQVWLGGGLVLASALSYGVYLILSGELVKRVGSLRLVAYAMCVSTLCCVIQYLALGRPVAELAQPAPVLWLSAVNAVMCTVLPVSLTMIAVARIGAPLASQAGMVGPVSTLVLAFWLLGEPVTEVQIAGSALVLGGMYLLSRKKG</sequence>
<protein>
    <submittedName>
        <fullName evidence="8">Drug/metabolite transporter (DMT)-like permease</fullName>
    </submittedName>
</protein>
<feature type="transmembrane region" description="Helical" evidence="6">
    <location>
        <begin position="180"/>
        <end position="197"/>
    </location>
</feature>
<feature type="transmembrane region" description="Helical" evidence="6">
    <location>
        <begin position="295"/>
        <end position="319"/>
    </location>
</feature>
<feature type="transmembrane region" description="Helical" evidence="6">
    <location>
        <begin position="353"/>
        <end position="369"/>
    </location>
</feature>
<evidence type="ECO:0000256" key="3">
    <source>
        <dbReference type="ARBA" id="ARBA00022692"/>
    </source>
</evidence>
<dbReference type="PANTHER" id="PTHR32322">
    <property type="entry name" value="INNER MEMBRANE TRANSPORTER"/>
    <property type="match status" value="1"/>
</dbReference>
<organism evidence="8 9">
    <name type="scientific">Cupriavidus agavae</name>
    <dbReference type="NCBI Taxonomy" id="1001822"/>
    <lineage>
        <taxon>Bacteria</taxon>
        <taxon>Pseudomonadati</taxon>
        <taxon>Pseudomonadota</taxon>
        <taxon>Betaproteobacteria</taxon>
        <taxon>Burkholderiales</taxon>
        <taxon>Burkholderiaceae</taxon>
        <taxon>Cupriavidus</taxon>
    </lineage>
</organism>
<feature type="transmembrane region" description="Helical" evidence="6">
    <location>
        <begin position="114"/>
        <end position="135"/>
    </location>
</feature>
<evidence type="ECO:0000256" key="1">
    <source>
        <dbReference type="ARBA" id="ARBA00004141"/>
    </source>
</evidence>
<dbReference type="Proteomes" id="UP000291078">
    <property type="component" value="Unassembled WGS sequence"/>
</dbReference>
<name>A0A4Q7S8L5_9BURK</name>
<feature type="transmembrane region" description="Helical" evidence="6">
    <location>
        <begin position="326"/>
        <end position="347"/>
    </location>
</feature>
<evidence type="ECO:0000256" key="6">
    <source>
        <dbReference type="SAM" id="Phobius"/>
    </source>
</evidence>
<comment type="similarity">
    <text evidence="2">Belongs to the EamA transporter family.</text>
</comment>
<feature type="transmembrane region" description="Helical" evidence="6">
    <location>
        <begin position="85"/>
        <end position="108"/>
    </location>
</feature>
<dbReference type="SUPFAM" id="SSF103481">
    <property type="entry name" value="Multidrug resistance efflux transporter EmrE"/>
    <property type="match status" value="2"/>
</dbReference>
<dbReference type="AlphaFoldDB" id="A0A4Q7S8L5"/>
<comment type="caution">
    <text evidence="8">The sequence shown here is derived from an EMBL/GenBank/DDBJ whole genome shotgun (WGS) entry which is preliminary data.</text>
</comment>
<reference evidence="8 9" key="1">
    <citation type="journal article" date="2015" name="Stand. Genomic Sci.">
        <title>Genomic Encyclopedia of Bacterial and Archaeal Type Strains, Phase III: the genomes of soil and plant-associated and newly described type strains.</title>
        <authorList>
            <person name="Whitman W.B."/>
            <person name="Woyke T."/>
            <person name="Klenk H.P."/>
            <person name="Zhou Y."/>
            <person name="Lilburn T.G."/>
            <person name="Beck B.J."/>
            <person name="De Vos P."/>
            <person name="Vandamme P."/>
            <person name="Eisen J.A."/>
            <person name="Garrity G."/>
            <person name="Hugenholtz P."/>
            <person name="Kyrpides N.C."/>
        </authorList>
    </citation>
    <scope>NUCLEOTIDE SEQUENCE [LARGE SCALE GENOMIC DNA]</scope>
    <source>
        <strain evidence="8 9">ASC-9842</strain>
    </source>
</reference>
<keyword evidence="5 6" id="KW-0472">Membrane</keyword>
<feature type="domain" description="EamA" evidence="7">
    <location>
        <begin position="86"/>
        <end position="220"/>
    </location>
</feature>
<dbReference type="PANTHER" id="PTHR32322:SF2">
    <property type="entry name" value="EAMA DOMAIN-CONTAINING PROTEIN"/>
    <property type="match status" value="1"/>
</dbReference>
<keyword evidence="4 6" id="KW-1133">Transmembrane helix</keyword>
<comment type="subcellular location">
    <subcellularLocation>
        <location evidence="1">Membrane</location>
        <topology evidence="1">Multi-pass membrane protein</topology>
    </subcellularLocation>
</comment>
<keyword evidence="3 6" id="KW-0812">Transmembrane</keyword>
<accession>A0A4Q7S8L5</accession>
<dbReference type="InterPro" id="IPR050638">
    <property type="entry name" value="AA-Vitamin_Transporters"/>
</dbReference>